<evidence type="ECO:0000313" key="3">
    <source>
        <dbReference type="Proteomes" id="UP000198661"/>
    </source>
</evidence>
<dbReference type="InterPro" id="IPR052353">
    <property type="entry name" value="Benzoxazolinone_Detox_Enz"/>
</dbReference>
<dbReference type="PROSITE" id="PS51340">
    <property type="entry name" value="MOSC"/>
    <property type="match status" value="1"/>
</dbReference>
<name>A0A1I2LSB8_9BACL</name>
<dbReference type="STRING" id="201973.SAMN04488025_10610"/>
<protein>
    <submittedName>
        <fullName evidence="2">MOSC domain-containing protein YiiM</fullName>
    </submittedName>
</protein>
<dbReference type="Gene3D" id="2.40.33.20">
    <property type="entry name" value="PK beta-barrel domain-like"/>
    <property type="match status" value="1"/>
</dbReference>
<dbReference type="Pfam" id="PF03473">
    <property type="entry name" value="MOSC"/>
    <property type="match status" value="1"/>
</dbReference>
<dbReference type="OrthoDB" id="9786134at2"/>
<dbReference type="GO" id="GO:0030170">
    <property type="term" value="F:pyridoxal phosphate binding"/>
    <property type="evidence" value="ECO:0007669"/>
    <property type="project" value="InterPro"/>
</dbReference>
<gene>
    <name evidence="2" type="ORF">SAMN04488025_10610</name>
</gene>
<dbReference type="PANTHER" id="PTHR30212">
    <property type="entry name" value="PROTEIN YIIM"/>
    <property type="match status" value="1"/>
</dbReference>
<evidence type="ECO:0000259" key="1">
    <source>
        <dbReference type="PROSITE" id="PS51340"/>
    </source>
</evidence>
<feature type="domain" description="MOSC" evidence="1">
    <location>
        <begin position="32"/>
        <end position="167"/>
    </location>
</feature>
<accession>A0A1I2LSB8</accession>
<dbReference type="EMBL" id="FOOK01000006">
    <property type="protein sequence ID" value="SFF82214.1"/>
    <property type="molecule type" value="Genomic_DNA"/>
</dbReference>
<dbReference type="SUPFAM" id="SSF50800">
    <property type="entry name" value="PK beta-barrel domain-like"/>
    <property type="match status" value="1"/>
</dbReference>
<keyword evidence="3" id="KW-1185">Reference proteome</keyword>
<dbReference type="InterPro" id="IPR005302">
    <property type="entry name" value="MoCF_Sase_C"/>
</dbReference>
<dbReference type="Pfam" id="PF03475">
    <property type="entry name" value="YiiM_3-alpha"/>
    <property type="match status" value="1"/>
</dbReference>
<dbReference type="InterPro" id="IPR011037">
    <property type="entry name" value="Pyrv_Knase-like_insert_dom_sf"/>
</dbReference>
<evidence type="ECO:0000313" key="2">
    <source>
        <dbReference type="EMBL" id="SFF82214.1"/>
    </source>
</evidence>
<reference evidence="2 3" key="1">
    <citation type="submission" date="2016-10" db="EMBL/GenBank/DDBJ databases">
        <authorList>
            <person name="de Groot N.N."/>
        </authorList>
    </citation>
    <scope>NUCLEOTIDE SEQUENCE [LARGE SCALE GENOMIC DNA]</scope>
    <source>
        <strain evidence="2 3">DSM 44945</strain>
    </source>
</reference>
<dbReference type="GO" id="GO:0003824">
    <property type="term" value="F:catalytic activity"/>
    <property type="evidence" value="ECO:0007669"/>
    <property type="project" value="InterPro"/>
</dbReference>
<proteinExistence type="predicted"/>
<dbReference type="GO" id="GO:0030151">
    <property type="term" value="F:molybdenum ion binding"/>
    <property type="evidence" value="ECO:0007669"/>
    <property type="project" value="InterPro"/>
</dbReference>
<dbReference type="RefSeq" id="WP_092036404.1">
    <property type="nucleotide sequence ID" value="NZ_FOOK01000006.1"/>
</dbReference>
<dbReference type="InterPro" id="IPR005163">
    <property type="entry name" value="Tri_helical_YiiM-like"/>
</dbReference>
<dbReference type="PANTHER" id="PTHR30212:SF2">
    <property type="entry name" value="PROTEIN YIIM"/>
    <property type="match status" value="1"/>
</dbReference>
<dbReference type="Proteomes" id="UP000198661">
    <property type="component" value="Unassembled WGS sequence"/>
</dbReference>
<dbReference type="AlphaFoldDB" id="A0A1I2LSB8"/>
<organism evidence="2 3">
    <name type="scientific">Planifilum fulgidum</name>
    <dbReference type="NCBI Taxonomy" id="201973"/>
    <lineage>
        <taxon>Bacteria</taxon>
        <taxon>Bacillati</taxon>
        <taxon>Bacillota</taxon>
        <taxon>Bacilli</taxon>
        <taxon>Bacillales</taxon>
        <taxon>Thermoactinomycetaceae</taxon>
        <taxon>Planifilum</taxon>
    </lineage>
</organism>
<sequence>MEDVRLVRILTGKPRDLGGGTAPTWRSGICKEPADGPVWLGKTGLSGDGQADLKHHGGPDKAVLAYAEAHYPLWQKELGLPRFFHGATGENFVISGQSEASACIGDIYRIGKAVVQVSQPRQPCWKPARRWNVPDLALRMQNTGRTGWYFRVLEEGAVETGTEVILLDRPYPQWTIARCNEIMYRRREDRESAMQLAACPSLSESWVRTLLKRAEEGK</sequence>